<keyword evidence="2" id="KW-0812">Transmembrane</keyword>
<comment type="caution">
    <text evidence="3">The sequence shown here is derived from an EMBL/GenBank/DDBJ whole genome shotgun (WGS) entry which is preliminary data.</text>
</comment>
<feature type="transmembrane region" description="Helical" evidence="2">
    <location>
        <begin position="83"/>
        <end position="102"/>
    </location>
</feature>
<evidence type="ECO:0000313" key="4">
    <source>
        <dbReference type="Proteomes" id="UP001199525"/>
    </source>
</evidence>
<dbReference type="Proteomes" id="UP001199525">
    <property type="component" value="Unassembled WGS sequence"/>
</dbReference>
<evidence type="ECO:0000256" key="1">
    <source>
        <dbReference type="SAM" id="Coils"/>
    </source>
</evidence>
<dbReference type="EMBL" id="JAIVFQ010000010">
    <property type="protein sequence ID" value="MCC5599546.1"/>
    <property type="molecule type" value="Genomic_DNA"/>
</dbReference>
<organism evidence="3 4">
    <name type="scientific">Nostoc favosum CHAB5714</name>
    <dbReference type="NCBI Taxonomy" id="2780399"/>
    <lineage>
        <taxon>Bacteria</taxon>
        <taxon>Bacillati</taxon>
        <taxon>Cyanobacteriota</taxon>
        <taxon>Cyanophyceae</taxon>
        <taxon>Nostocales</taxon>
        <taxon>Nostocaceae</taxon>
        <taxon>Nostoc</taxon>
        <taxon>Nostoc favosum</taxon>
    </lineage>
</organism>
<keyword evidence="4" id="KW-1185">Reference proteome</keyword>
<feature type="coiled-coil region" evidence="1">
    <location>
        <begin position="232"/>
        <end position="259"/>
    </location>
</feature>
<reference evidence="3 4" key="1">
    <citation type="journal article" date="2021" name="Microorganisms">
        <title>Genome Evolution of Filamentous Cyanobacterium Nostoc Species: From Facultative Symbiosis to Free Living.</title>
        <authorList>
            <person name="Huo D."/>
            <person name="Li H."/>
            <person name="Cai F."/>
            <person name="Guo X."/>
            <person name="Qiao Z."/>
            <person name="Wang W."/>
            <person name="Yu G."/>
            <person name="Li R."/>
        </authorList>
    </citation>
    <scope>NUCLEOTIDE SEQUENCE [LARGE SCALE GENOMIC DNA]</scope>
    <source>
        <strain evidence="3 4">CHAB 5714</strain>
    </source>
</reference>
<evidence type="ECO:0000313" key="3">
    <source>
        <dbReference type="EMBL" id="MCC5599546.1"/>
    </source>
</evidence>
<keyword evidence="1" id="KW-0175">Coiled coil</keyword>
<sequence length="290" mass="32487">MAGWGSWGLVSNQPGYLNTVRYSQTLIAYSANDFIVCKSFAVNEFITFAYAKFITAKEVRSHIGNPLTKLISRMMTQPRGNPFQLSHTQFLVAGLLIGYISFVLWLGIRLIVLFSGAVIVVLAIASWYVQLEGQKISSSATSANLLEKDVFLSHISYFNNRIPDTSQSLWRSVQLQAQAIGQIATQIAQQESTFTPDLLETLHTVLDLVDQLVQALQVIQQVQTPRYRELAQQQLESSLTRLQQTHDQLQELHDQIALESLERRSLSAPAVISIRLQTLIAENERGILGN</sequence>
<protein>
    <submittedName>
        <fullName evidence="3">Uncharacterized protein</fullName>
    </submittedName>
</protein>
<accession>A0ABS8I5W9</accession>
<keyword evidence="2" id="KW-0472">Membrane</keyword>
<dbReference type="RefSeq" id="WP_229484394.1">
    <property type="nucleotide sequence ID" value="NZ_JAIVFQ010000010.1"/>
</dbReference>
<keyword evidence="2" id="KW-1133">Transmembrane helix</keyword>
<gene>
    <name evidence="3" type="ORF">LC586_10000</name>
</gene>
<name>A0ABS8I5W9_9NOSO</name>
<proteinExistence type="predicted"/>
<feature type="transmembrane region" description="Helical" evidence="2">
    <location>
        <begin position="108"/>
        <end position="129"/>
    </location>
</feature>
<evidence type="ECO:0000256" key="2">
    <source>
        <dbReference type="SAM" id="Phobius"/>
    </source>
</evidence>